<dbReference type="Proteomes" id="UP000199459">
    <property type="component" value="Unassembled WGS sequence"/>
</dbReference>
<feature type="transmembrane region" description="Helical" evidence="1">
    <location>
        <begin position="12"/>
        <end position="32"/>
    </location>
</feature>
<protein>
    <submittedName>
        <fullName evidence="2">Uncharacterized protein</fullName>
    </submittedName>
</protein>
<proteinExistence type="predicted"/>
<accession>A0A1H8EQ46</accession>
<dbReference type="EMBL" id="FOCP01000010">
    <property type="protein sequence ID" value="SEN20997.1"/>
    <property type="molecule type" value="Genomic_DNA"/>
</dbReference>
<dbReference type="RefSeq" id="WP_090631231.1">
    <property type="nucleotide sequence ID" value="NZ_FOCP01000010.1"/>
</dbReference>
<keyword evidence="1" id="KW-0812">Transmembrane</keyword>
<organism evidence="2 3">
    <name type="scientific">Nitrosomonas marina</name>
    <dbReference type="NCBI Taxonomy" id="917"/>
    <lineage>
        <taxon>Bacteria</taxon>
        <taxon>Pseudomonadati</taxon>
        <taxon>Pseudomonadota</taxon>
        <taxon>Betaproteobacteria</taxon>
        <taxon>Nitrosomonadales</taxon>
        <taxon>Nitrosomonadaceae</taxon>
        <taxon>Nitrosomonas</taxon>
    </lineage>
</organism>
<evidence type="ECO:0000313" key="3">
    <source>
        <dbReference type="Proteomes" id="UP000199459"/>
    </source>
</evidence>
<dbReference type="AlphaFoldDB" id="A0A1H8EQ46"/>
<feature type="transmembrane region" description="Helical" evidence="1">
    <location>
        <begin position="74"/>
        <end position="95"/>
    </location>
</feature>
<keyword evidence="1" id="KW-0472">Membrane</keyword>
<evidence type="ECO:0000256" key="1">
    <source>
        <dbReference type="SAM" id="Phobius"/>
    </source>
</evidence>
<sequence length="136" mass="15301">MTFVIKLLIRTIAILLAGDAGIVCISVIVNYFENSIFITDDLRFIIMLSVLSAFFWYSAGLIGKYGSEAAFKILMAASIVVGIIALDEIWIPYFLQIKQPSFDDILRSLFPIAMFFFARKELSKLSVSTTDDKQQL</sequence>
<evidence type="ECO:0000313" key="2">
    <source>
        <dbReference type="EMBL" id="SEN20997.1"/>
    </source>
</evidence>
<keyword evidence="1" id="KW-1133">Transmembrane helix</keyword>
<name>A0A1H8EQ46_9PROT</name>
<gene>
    <name evidence="2" type="ORF">SAMN05216325_11048</name>
</gene>
<reference evidence="2 3" key="1">
    <citation type="submission" date="2016-10" db="EMBL/GenBank/DDBJ databases">
        <authorList>
            <person name="de Groot N.N."/>
        </authorList>
    </citation>
    <scope>NUCLEOTIDE SEQUENCE [LARGE SCALE GENOMIC DNA]</scope>
    <source>
        <strain evidence="2 3">Nm22</strain>
    </source>
</reference>
<feature type="transmembrane region" description="Helical" evidence="1">
    <location>
        <begin position="44"/>
        <end position="62"/>
    </location>
</feature>